<evidence type="ECO:0000256" key="3">
    <source>
        <dbReference type="ARBA" id="ARBA00022692"/>
    </source>
</evidence>
<dbReference type="RefSeq" id="WP_188568070.1">
    <property type="nucleotide sequence ID" value="NZ_BMED01000005.1"/>
</dbReference>
<dbReference type="InterPro" id="IPR020846">
    <property type="entry name" value="MFS_dom"/>
</dbReference>
<feature type="transmembrane region" description="Helical" evidence="6">
    <location>
        <begin position="141"/>
        <end position="163"/>
    </location>
</feature>
<dbReference type="CDD" id="cd17324">
    <property type="entry name" value="MFS_NepI_like"/>
    <property type="match status" value="1"/>
</dbReference>
<keyword evidence="3 6" id="KW-0812">Transmembrane</keyword>
<dbReference type="AlphaFoldDB" id="A0A916XPN9"/>
<feature type="transmembrane region" description="Helical" evidence="6">
    <location>
        <begin position="215"/>
        <end position="237"/>
    </location>
</feature>
<keyword evidence="5 6" id="KW-0472">Membrane</keyword>
<dbReference type="GO" id="GO:0005886">
    <property type="term" value="C:plasma membrane"/>
    <property type="evidence" value="ECO:0007669"/>
    <property type="project" value="UniProtKB-SubCell"/>
</dbReference>
<dbReference type="Gene3D" id="1.20.1250.20">
    <property type="entry name" value="MFS general substrate transporter like domains"/>
    <property type="match status" value="1"/>
</dbReference>
<dbReference type="PANTHER" id="PTHR43124:SF10">
    <property type="entry name" value="PURINE EFFLUX PUMP PBUE"/>
    <property type="match status" value="1"/>
</dbReference>
<keyword evidence="9" id="KW-1185">Reference proteome</keyword>
<feature type="transmembrane region" description="Helical" evidence="6">
    <location>
        <begin position="108"/>
        <end position="129"/>
    </location>
</feature>
<feature type="transmembrane region" description="Helical" evidence="6">
    <location>
        <begin position="169"/>
        <end position="191"/>
    </location>
</feature>
<feature type="transmembrane region" description="Helical" evidence="6">
    <location>
        <begin position="378"/>
        <end position="396"/>
    </location>
</feature>
<dbReference type="PANTHER" id="PTHR43124">
    <property type="entry name" value="PURINE EFFLUX PUMP PBUE"/>
    <property type="match status" value="1"/>
</dbReference>
<proteinExistence type="predicted"/>
<evidence type="ECO:0000256" key="6">
    <source>
        <dbReference type="SAM" id="Phobius"/>
    </source>
</evidence>
<feature type="transmembrane region" description="Helical" evidence="6">
    <location>
        <begin position="46"/>
        <end position="71"/>
    </location>
</feature>
<dbReference type="InterPro" id="IPR011701">
    <property type="entry name" value="MFS"/>
</dbReference>
<dbReference type="PROSITE" id="PS50850">
    <property type="entry name" value="MFS"/>
    <property type="match status" value="1"/>
</dbReference>
<gene>
    <name evidence="8" type="ORF">GCM10011396_41650</name>
</gene>
<accession>A0A916XPN9</accession>
<protein>
    <submittedName>
        <fullName evidence="8">MFS transporter</fullName>
    </submittedName>
</protein>
<feature type="transmembrane region" description="Helical" evidence="6">
    <location>
        <begin position="18"/>
        <end position="40"/>
    </location>
</feature>
<keyword evidence="2" id="KW-1003">Cell membrane</keyword>
<reference evidence="8" key="2">
    <citation type="submission" date="2020-09" db="EMBL/GenBank/DDBJ databases">
        <authorList>
            <person name="Sun Q."/>
            <person name="Zhou Y."/>
        </authorList>
    </citation>
    <scope>NUCLEOTIDE SEQUENCE</scope>
    <source>
        <strain evidence="8">CGMCC 1.10998</strain>
    </source>
</reference>
<evidence type="ECO:0000256" key="5">
    <source>
        <dbReference type="ARBA" id="ARBA00023136"/>
    </source>
</evidence>
<sequence length="410" mass="41944">MNANPSTANPAISSNAPLYWLALGTFAVGTESFMIAGLLPGMAADLSVSIATAGQLVTVFAFAYALSSPILTALTGNFNRRRLLILAMSAFAIANFVAWAAQGYWSLMAARILLAFAAGLYVPGANALASAVVAPERRGTAIAIVNGGLSVAVAFGVPLGALIGDRLGWRMTFAGVAALSMIATAGLLAGLPSSIGNGLATATIRERIRTASQPIVLLTLLVTTLWAMGGYTIYTYLALFVSHATHLQGAQIGFILFSWGAAAIIGLSISGRSVDKFGPRAVIIPALSVLVAAFIALSLSAHFLPKSLALVPIVIAVLAWGVAHWAFYPGQQASLVSVAGVKAAPIVLSLNASFMYLGFSLGAGLGSITLTYSSVSDLGFVGAVSEVAALLLTIAISKRISSANKLAMAA</sequence>
<dbReference type="Proteomes" id="UP000637423">
    <property type="component" value="Unassembled WGS sequence"/>
</dbReference>
<dbReference type="EMBL" id="BMED01000005">
    <property type="protein sequence ID" value="GGC90096.1"/>
    <property type="molecule type" value="Genomic_DNA"/>
</dbReference>
<dbReference type="SUPFAM" id="SSF103473">
    <property type="entry name" value="MFS general substrate transporter"/>
    <property type="match status" value="1"/>
</dbReference>
<reference evidence="8" key="1">
    <citation type="journal article" date="2014" name="Int. J. Syst. Evol. Microbiol.">
        <title>Complete genome sequence of Corynebacterium casei LMG S-19264T (=DSM 44701T), isolated from a smear-ripened cheese.</title>
        <authorList>
            <consortium name="US DOE Joint Genome Institute (JGI-PGF)"/>
            <person name="Walter F."/>
            <person name="Albersmeier A."/>
            <person name="Kalinowski J."/>
            <person name="Ruckert C."/>
        </authorList>
    </citation>
    <scope>NUCLEOTIDE SEQUENCE</scope>
    <source>
        <strain evidence="8">CGMCC 1.10998</strain>
    </source>
</reference>
<evidence type="ECO:0000256" key="1">
    <source>
        <dbReference type="ARBA" id="ARBA00004651"/>
    </source>
</evidence>
<feature type="domain" description="Major facilitator superfamily (MFS) profile" evidence="7">
    <location>
        <begin position="17"/>
        <end position="400"/>
    </location>
</feature>
<feature type="transmembrane region" description="Helical" evidence="6">
    <location>
        <begin position="309"/>
        <end position="328"/>
    </location>
</feature>
<name>A0A916XPN9_9BURK</name>
<keyword evidence="4 6" id="KW-1133">Transmembrane helix</keyword>
<dbReference type="GO" id="GO:0022857">
    <property type="term" value="F:transmembrane transporter activity"/>
    <property type="evidence" value="ECO:0007669"/>
    <property type="project" value="InterPro"/>
</dbReference>
<evidence type="ECO:0000256" key="4">
    <source>
        <dbReference type="ARBA" id="ARBA00022989"/>
    </source>
</evidence>
<evidence type="ECO:0000313" key="8">
    <source>
        <dbReference type="EMBL" id="GGC90096.1"/>
    </source>
</evidence>
<dbReference type="InterPro" id="IPR050189">
    <property type="entry name" value="MFS_Efflux_Transporters"/>
</dbReference>
<evidence type="ECO:0000313" key="9">
    <source>
        <dbReference type="Proteomes" id="UP000637423"/>
    </source>
</evidence>
<dbReference type="InterPro" id="IPR036259">
    <property type="entry name" value="MFS_trans_sf"/>
</dbReference>
<feature type="transmembrane region" description="Helical" evidence="6">
    <location>
        <begin position="83"/>
        <end position="102"/>
    </location>
</feature>
<comment type="subcellular location">
    <subcellularLocation>
        <location evidence="1">Cell membrane</location>
        <topology evidence="1">Multi-pass membrane protein</topology>
    </subcellularLocation>
</comment>
<evidence type="ECO:0000259" key="7">
    <source>
        <dbReference type="PROSITE" id="PS50850"/>
    </source>
</evidence>
<dbReference type="Pfam" id="PF07690">
    <property type="entry name" value="MFS_1"/>
    <property type="match status" value="1"/>
</dbReference>
<feature type="transmembrane region" description="Helical" evidence="6">
    <location>
        <begin position="249"/>
        <end position="269"/>
    </location>
</feature>
<feature type="transmembrane region" description="Helical" evidence="6">
    <location>
        <begin position="335"/>
        <end position="358"/>
    </location>
</feature>
<feature type="transmembrane region" description="Helical" evidence="6">
    <location>
        <begin position="281"/>
        <end position="303"/>
    </location>
</feature>
<comment type="caution">
    <text evidence="8">The sequence shown here is derived from an EMBL/GenBank/DDBJ whole genome shotgun (WGS) entry which is preliminary data.</text>
</comment>
<organism evidence="8 9">
    <name type="scientific">Undibacterium terreum</name>
    <dbReference type="NCBI Taxonomy" id="1224302"/>
    <lineage>
        <taxon>Bacteria</taxon>
        <taxon>Pseudomonadati</taxon>
        <taxon>Pseudomonadota</taxon>
        <taxon>Betaproteobacteria</taxon>
        <taxon>Burkholderiales</taxon>
        <taxon>Oxalobacteraceae</taxon>
        <taxon>Undibacterium</taxon>
    </lineage>
</organism>
<evidence type="ECO:0000256" key="2">
    <source>
        <dbReference type="ARBA" id="ARBA00022475"/>
    </source>
</evidence>